<dbReference type="PANTHER" id="PTHR46701">
    <property type="entry name" value="GLYCOSYLTRANSFERASE-LIKE KOBITO 1"/>
    <property type="match status" value="1"/>
</dbReference>
<comment type="caution">
    <text evidence="1">The sequence shown here is derived from an EMBL/GenBank/DDBJ whole genome shotgun (WGS) entry which is preliminary data.</text>
</comment>
<name>A0A8T0WRJ2_PANVG</name>
<dbReference type="GO" id="GO:0030244">
    <property type="term" value="P:cellulose biosynthetic process"/>
    <property type="evidence" value="ECO:0007669"/>
    <property type="project" value="InterPro"/>
</dbReference>
<organism evidence="1 2">
    <name type="scientific">Panicum virgatum</name>
    <name type="common">Blackwell switchgrass</name>
    <dbReference type="NCBI Taxonomy" id="38727"/>
    <lineage>
        <taxon>Eukaryota</taxon>
        <taxon>Viridiplantae</taxon>
        <taxon>Streptophyta</taxon>
        <taxon>Embryophyta</taxon>
        <taxon>Tracheophyta</taxon>
        <taxon>Spermatophyta</taxon>
        <taxon>Magnoliopsida</taxon>
        <taxon>Liliopsida</taxon>
        <taxon>Poales</taxon>
        <taxon>Poaceae</taxon>
        <taxon>PACMAD clade</taxon>
        <taxon>Panicoideae</taxon>
        <taxon>Panicodae</taxon>
        <taxon>Paniceae</taxon>
        <taxon>Panicinae</taxon>
        <taxon>Panicum</taxon>
        <taxon>Panicum sect. Hiantes</taxon>
    </lineage>
</organism>
<keyword evidence="2" id="KW-1185">Reference proteome</keyword>
<gene>
    <name evidence="1" type="ORF">PVAP13_1NG457076</name>
</gene>
<dbReference type="GO" id="GO:0009737">
    <property type="term" value="P:response to abscisic acid"/>
    <property type="evidence" value="ECO:0007669"/>
    <property type="project" value="InterPro"/>
</dbReference>
<evidence type="ECO:0000313" key="2">
    <source>
        <dbReference type="Proteomes" id="UP000823388"/>
    </source>
</evidence>
<dbReference type="InterPro" id="IPR036962">
    <property type="entry name" value="Glyco_hydro_3_N_sf"/>
</dbReference>
<dbReference type="EMBL" id="CM029038">
    <property type="protein sequence ID" value="KAG2651752.1"/>
    <property type="molecule type" value="Genomic_DNA"/>
</dbReference>
<dbReference type="GO" id="GO:0004553">
    <property type="term" value="F:hydrolase activity, hydrolyzing O-glycosyl compounds"/>
    <property type="evidence" value="ECO:0007669"/>
    <property type="project" value="InterPro"/>
</dbReference>
<dbReference type="PANTHER" id="PTHR46701:SF11">
    <property type="entry name" value="GLYCOSYLTRANSFERASE FAMILY 92 PROTEIN"/>
    <property type="match status" value="1"/>
</dbReference>
<evidence type="ECO:0000313" key="1">
    <source>
        <dbReference type="EMBL" id="KAG2651752.1"/>
    </source>
</evidence>
<protein>
    <submittedName>
        <fullName evidence="1">Uncharacterized protein</fullName>
    </submittedName>
</protein>
<reference evidence="1" key="1">
    <citation type="submission" date="2020-05" db="EMBL/GenBank/DDBJ databases">
        <title>WGS assembly of Panicum virgatum.</title>
        <authorList>
            <person name="Lovell J.T."/>
            <person name="Jenkins J."/>
            <person name="Shu S."/>
            <person name="Juenger T.E."/>
            <person name="Schmutz J."/>
        </authorList>
    </citation>
    <scope>NUCLEOTIDE SEQUENCE</scope>
    <source>
        <strain evidence="1">AP13</strain>
    </source>
</reference>
<dbReference type="Gene3D" id="3.20.20.300">
    <property type="entry name" value="Glycoside hydrolase, family 3, N-terminal domain"/>
    <property type="match status" value="1"/>
</dbReference>
<dbReference type="InterPro" id="IPR044224">
    <property type="entry name" value="KOBITO1-like"/>
</dbReference>
<dbReference type="Proteomes" id="UP000823388">
    <property type="component" value="Chromosome 1N"/>
</dbReference>
<proteinExistence type="predicted"/>
<dbReference type="AlphaFoldDB" id="A0A8T0WRJ2"/>
<sequence length="163" mass="19196">MIPYRFEEFLEDLVFLVETGEIPMSRIDDAVERILVSMFKKNYDHLPKDTYFGLYKEATRGNPNYFLTYGNGKSAARVQEHLRPNGAHRWHNYMKTPNEIKLEEAAILHYTYTKFSDLTSRRDRCGCKPTKEDVKRCFILEFDRLVNMHSALPHRSCISIVAR</sequence>
<accession>A0A8T0WRJ2</accession>